<dbReference type="InterPro" id="IPR006665">
    <property type="entry name" value="OmpA-like"/>
</dbReference>
<comment type="caution">
    <text evidence="9">The sequence shown here is derived from an EMBL/GenBank/DDBJ whole genome shotgun (WGS) entry which is preliminary data.</text>
</comment>
<dbReference type="GO" id="GO:0005509">
    <property type="term" value="F:calcium ion binding"/>
    <property type="evidence" value="ECO:0007669"/>
    <property type="project" value="InterPro"/>
</dbReference>
<dbReference type="CDD" id="cd07185">
    <property type="entry name" value="OmpA_C-like"/>
    <property type="match status" value="1"/>
</dbReference>
<protein>
    <submittedName>
        <fullName evidence="9">Porin</fullName>
    </submittedName>
</protein>
<evidence type="ECO:0000256" key="2">
    <source>
        <dbReference type="ARBA" id="ARBA00022729"/>
    </source>
</evidence>
<sequence>MRAHSPPRWICGAAALAAAAWAAPASAQEADAERGLALDRFSPAPAGDRMFGVPSPYAASPRQDGSPTLHLMLLGDYAHNPLVLTRQGQAEPIDSIVEHQLFLHLNGSLTLWDRLHVNVDVPLAVLQQGGNPTAEGLSFPSPSGAEIGDLRLGLRLRLLGEYFDPFQLAIGGTVWLPTGNGERGSYVGEGTVRGMPQIIAGGRVPHLTWSVAAGVDLRPAQTFAQVRQGLMFNGGAGVGLLLLPEEQLQIGPEVTVSTVLEDPDARNTNVEALLGVRYRFAPAVRDFEIGVAAGPGFTSGIGTPDFRAVAMLAYSPEVRRVDPDRDKDGIPNEQDACPETPGVSDADPKKNGCPPSDRDEDGILDRIDACPDTPGIANDDPKKHGCPPPGDRDKDGITDDVDACPDEAGPSNEDPKKHGCPPPPDRDGDGVIDAEDACPDIPGLRTSDPATNGCPGDRDGDTVRDDKDACPDEKGKPDPDPGKNGCPVAVRVTEQEIVILQQVQFDTGKATIKKASDELLDEVAGVLKEHPEITKIEVQGHTDPRGGRAYNVRLSQARAESVTKALVQRGVEAERLASKGYGPDVPIAENDTDEGRQKNRRVQFKIIEKKPKQQQEAP</sequence>
<dbReference type="EMBL" id="JEMA01000375">
    <property type="protein sequence ID" value="KYF70751.1"/>
    <property type="molecule type" value="Genomic_DNA"/>
</dbReference>
<dbReference type="PRINTS" id="PR01021">
    <property type="entry name" value="OMPADOMAIN"/>
</dbReference>
<feature type="compositionally biased region" description="Basic and acidic residues" evidence="6">
    <location>
        <begin position="456"/>
        <end position="481"/>
    </location>
</feature>
<keyword evidence="4" id="KW-0998">Cell outer membrane</keyword>
<dbReference type="AlphaFoldDB" id="A0A150QRZ1"/>
<feature type="region of interest" description="Disordered" evidence="6">
    <location>
        <begin position="320"/>
        <end position="486"/>
    </location>
</feature>
<dbReference type="Pfam" id="PF02412">
    <property type="entry name" value="TSP_3"/>
    <property type="match status" value="2"/>
</dbReference>
<evidence type="ECO:0000256" key="4">
    <source>
        <dbReference type="ARBA" id="ARBA00023237"/>
    </source>
</evidence>
<keyword evidence="3 5" id="KW-0472">Membrane</keyword>
<dbReference type="Proteomes" id="UP000075260">
    <property type="component" value="Unassembled WGS sequence"/>
</dbReference>
<dbReference type="PANTHER" id="PTHR30329">
    <property type="entry name" value="STATOR ELEMENT OF FLAGELLAR MOTOR COMPLEX"/>
    <property type="match status" value="1"/>
</dbReference>
<dbReference type="SUPFAM" id="SSF103088">
    <property type="entry name" value="OmpA-like"/>
    <property type="match status" value="1"/>
</dbReference>
<evidence type="ECO:0000313" key="9">
    <source>
        <dbReference type="EMBL" id="KYF70751.1"/>
    </source>
</evidence>
<evidence type="ECO:0000256" key="1">
    <source>
        <dbReference type="ARBA" id="ARBA00004442"/>
    </source>
</evidence>
<dbReference type="PROSITE" id="PS01068">
    <property type="entry name" value="OMPA_1"/>
    <property type="match status" value="1"/>
</dbReference>
<dbReference type="GO" id="GO:0007155">
    <property type="term" value="P:cell adhesion"/>
    <property type="evidence" value="ECO:0007669"/>
    <property type="project" value="InterPro"/>
</dbReference>
<organism evidence="9 10">
    <name type="scientific">Sorangium cellulosum</name>
    <name type="common">Polyangium cellulosum</name>
    <dbReference type="NCBI Taxonomy" id="56"/>
    <lineage>
        <taxon>Bacteria</taxon>
        <taxon>Pseudomonadati</taxon>
        <taxon>Myxococcota</taxon>
        <taxon>Polyangia</taxon>
        <taxon>Polyangiales</taxon>
        <taxon>Polyangiaceae</taxon>
        <taxon>Sorangium</taxon>
    </lineage>
</organism>
<name>A0A150QRZ1_SORCE</name>
<accession>A0A150QRZ1</accession>
<dbReference type="InterPro" id="IPR006664">
    <property type="entry name" value="OMP_bac"/>
</dbReference>
<dbReference type="InterPro" id="IPR028974">
    <property type="entry name" value="TSP_type-3_rpt"/>
</dbReference>
<evidence type="ECO:0000256" key="5">
    <source>
        <dbReference type="PROSITE-ProRule" id="PRU00473"/>
    </source>
</evidence>
<dbReference type="InterPro" id="IPR050330">
    <property type="entry name" value="Bact_OuterMem_StrucFunc"/>
</dbReference>
<dbReference type="InterPro" id="IPR036737">
    <property type="entry name" value="OmpA-like_sf"/>
</dbReference>
<dbReference type="Pfam" id="PF00691">
    <property type="entry name" value="OmpA"/>
    <property type="match status" value="1"/>
</dbReference>
<evidence type="ECO:0000256" key="3">
    <source>
        <dbReference type="ARBA" id="ARBA00023136"/>
    </source>
</evidence>
<dbReference type="PROSITE" id="PS51123">
    <property type="entry name" value="OMPA_2"/>
    <property type="match status" value="1"/>
</dbReference>
<dbReference type="SUPFAM" id="SSF103647">
    <property type="entry name" value="TSP type-3 repeat"/>
    <property type="match status" value="2"/>
</dbReference>
<evidence type="ECO:0000259" key="8">
    <source>
        <dbReference type="PROSITE" id="PS51123"/>
    </source>
</evidence>
<dbReference type="Gene3D" id="4.10.1080.10">
    <property type="entry name" value="TSP type-3 repeat"/>
    <property type="match status" value="2"/>
</dbReference>
<dbReference type="PRINTS" id="PR01023">
    <property type="entry name" value="NAFLGMOTY"/>
</dbReference>
<evidence type="ECO:0000313" key="10">
    <source>
        <dbReference type="Proteomes" id="UP000075260"/>
    </source>
</evidence>
<dbReference type="InterPro" id="IPR006690">
    <property type="entry name" value="OMPA-like_CS"/>
</dbReference>
<keyword evidence="2 7" id="KW-0732">Signal</keyword>
<dbReference type="Gene3D" id="3.30.1330.60">
    <property type="entry name" value="OmpA-like domain"/>
    <property type="match status" value="1"/>
</dbReference>
<comment type="subcellular location">
    <subcellularLocation>
        <location evidence="1">Cell outer membrane</location>
    </subcellularLocation>
</comment>
<proteinExistence type="predicted"/>
<feature type="chain" id="PRO_5007567019" evidence="7">
    <location>
        <begin position="28"/>
        <end position="618"/>
    </location>
</feature>
<feature type="signal peptide" evidence="7">
    <location>
        <begin position="1"/>
        <end position="27"/>
    </location>
</feature>
<dbReference type="PANTHER" id="PTHR30329:SF21">
    <property type="entry name" value="LIPOPROTEIN YIAD-RELATED"/>
    <property type="match status" value="1"/>
</dbReference>
<dbReference type="InterPro" id="IPR003367">
    <property type="entry name" value="Thrombospondin_3-like_rpt"/>
</dbReference>
<feature type="region of interest" description="Disordered" evidence="6">
    <location>
        <begin position="575"/>
        <end position="600"/>
    </location>
</feature>
<feature type="domain" description="OmpA-like" evidence="8">
    <location>
        <begin position="492"/>
        <end position="610"/>
    </location>
</feature>
<dbReference type="GO" id="GO:0009279">
    <property type="term" value="C:cell outer membrane"/>
    <property type="evidence" value="ECO:0007669"/>
    <property type="project" value="UniProtKB-SubCell"/>
</dbReference>
<feature type="compositionally biased region" description="Basic and acidic residues" evidence="6">
    <location>
        <begin position="320"/>
        <end position="330"/>
    </location>
</feature>
<reference evidence="9 10" key="1">
    <citation type="submission" date="2014-02" db="EMBL/GenBank/DDBJ databases">
        <title>The small core and large imbalanced accessory genome model reveals a collaborative survival strategy of Sorangium cellulosum strains in nature.</title>
        <authorList>
            <person name="Han K."/>
            <person name="Peng R."/>
            <person name="Blom J."/>
            <person name="Li Y.-Z."/>
        </authorList>
    </citation>
    <scope>NUCLEOTIDE SEQUENCE [LARGE SCALE GENOMIC DNA]</scope>
    <source>
        <strain evidence="9 10">So0008-312</strain>
    </source>
</reference>
<gene>
    <name evidence="9" type="ORF">BE15_37805</name>
</gene>
<evidence type="ECO:0000256" key="6">
    <source>
        <dbReference type="SAM" id="MobiDB-lite"/>
    </source>
</evidence>
<evidence type="ECO:0000256" key="7">
    <source>
        <dbReference type="SAM" id="SignalP"/>
    </source>
</evidence>